<dbReference type="EMBL" id="CM056742">
    <property type="protein sequence ID" value="KAJ8679686.1"/>
    <property type="molecule type" value="Genomic_DNA"/>
</dbReference>
<accession>A0ACC2P8B7</accession>
<sequence>MSFRKPYPNLSPWQQKRRVRKLTQNDLNRVGARIFFEQRTNVIPSNNELIIVARNNNGGRIPPVEDDSRGTRNEVNDDDQQQSYDNHDEIALSIEESADSSNGPTDVSDQSDSDRSEVESDDESNADSSSDPDSSDSGSSESEEEFDLKSFLREWSLTNNISLCATSQLLVGLRQAGHGDLPKDARTLLHTPTNSVQTKSIGSGSYAHYGLLKAILELFACVPQRLIPRILLLTVHVDGVKISKSSRSELFTILGSMSHCELFPEAFVIGAHYGTGKPEDVHEFMRDFLTELIDLRDNGFIYNEITYRVILEKISADTPAKNFLLNFPPHNSRCGRCIQDGFNIGRRRIFPETNAPLRTAQTFRAGVPEKYADLTSPLDNVVDPLTQIPIDPMHHYYLGVGKKHVKLFLLSLKSVGSDDLMNELDTDYKNFKKWTPMEFGRGPRKFAEFPYFKATEFRLLVLYTGPVIFSKYINSEKMLHFNLLNLAARYLSSKEYCFTKNSDAKELLIRYVDQMKTQYGEHNLIYNVHNLIHSPDDVMLHGTLDSYAAWIFENHLRFVRKNVRQGNQVLAQIMNRCNEQAIVAMSRSRAKKKEEFRNPSDFKITNSLRNVELPEGYEDPHKFIKFPNFTLTSSVPNNCCYLKDGSLISIQFICKKTSTGQQLILFKEFTDCYSIENYPIDSREIGICKSDSLNEDLFECSVELIQQKVFQINFEDSSFFSQYSIDFYLKMHSH</sequence>
<protein>
    <submittedName>
        <fullName evidence="1">Uncharacterized protein</fullName>
    </submittedName>
</protein>
<reference evidence="1" key="1">
    <citation type="submission" date="2023-04" db="EMBL/GenBank/DDBJ databases">
        <title>A chromosome-level genome assembly of the parasitoid wasp Eretmocerus hayati.</title>
        <authorList>
            <person name="Zhong Y."/>
            <person name="Liu S."/>
            <person name="Liu Y."/>
        </authorList>
    </citation>
    <scope>NUCLEOTIDE SEQUENCE</scope>
    <source>
        <strain evidence="1">ZJU_SS_LIU_2023</strain>
    </source>
</reference>
<organism evidence="1 2">
    <name type="scientific">Eretmocerus hayati</name>
    <dbReference type="NCBI Taxonomy" id="131215"/>
    <lineage>
        <taxon>Eukaryota</taxon>
        <taxon>Metazoa</taxon>
        <taxon>Ecdysozoa</taxon>
        <taxon>Arthropoda</taxon>
        <taxon>Hexapoda</taxon>
        <taxon>Insecta</taxon>
        <taxon>Pterygota</taxon>
        <taxon>Neoptera</taxon>
        <taxon>Endopterygota</taxon>
        <taxon>Hymenoptera</taxon>
        <taxon>Apocrita</taxon>
        <taxon>Proctotrupomorpha</taxon>
        <taxon>Chalcidoidea</taxon>
        <taxon>Aphelinidae</taxon>
        <taxon>Aphelininae</taxon>
        <taxon>Eretmocerus</taxon>
    </lineage>
</organism>
<gene>
    <name evidence="1" type="ORF">QAD02_015473</name>
</gene>
<keyword evidence="2" id="KW-1185">Reference proteome</keyword>
<evidence type="ECO:0000313" key="1">
    <source>
        <dbReference type="EMBL" id="KAJ8679686.1"/>
    </source>
</evidence>
<dbReference type="Proteomes" id="UP001239111">
    <property type="component" value="Chromosome 2"/>
</dbReference>
<comment type="caution">
    <text evidence="1">The sequence shown here is derived from an EMBL/GenBank/DDBJ whole genome shotgun (WGS) entry which is preliminary data.</text>
</comment>
<name>A0ACC2P8B7_9HYME</name>
<evidence type="ECO:0000313" key="2">
    <source>
        <dbReference type="Proteomes" id="UP001239111"/>
    </source>
</evidence>
<proteinExistence type="predicted"/>